<feature type="domain" description="AFP-like" evidence="15">
    <location>
        <begin position="798"/>
        <end position="857"/>
    </location>
</feature>
<keyword evidence="5" id="KW-0862">Zinc</keyword>
<dbReference type="GO" id="GO:0016051">
    <property type="term" value="P:carbohydrate biosynthetic process"/>
    <property type="evidence" value="ECO:0007669"/>
    <property type="project" value="InterPro"/>
</dbReference>
<evidence type="ECO:0000259" key="15">
    <source>
        <dbReference type="PROSITE" id="PS50844"/>
    </source>
</evidence>
<dbReference type="FunFam" id="3.20.20.70:FF:000144">
    <property type="entry name" value="sialic acid synthase"/>
    <property type="match status" value="1"/>
</dbReference>
<evidence type="ECO:0000256" key="10">
    <source>
        <dbReference type="ARBA" id="ARBA00067780"/>
    </source>
</evidence>
<dbReference type="InterPro" id="IPR013974">
    <property type="entry name" value="SAF"/>
</dbReference>
<gene>
    <name evidence="16" type="primary">Rnf38</name>
    <name evidence="16" type="ORF">GTO96_0020298</name>
</gene>
<keyword evidence="16" id="KW-0436">Ligase</keyword>
<dbReference type="SUPFAM" id="SSF57850">
    <property type="entry name" value="RING/U-box"/>
    <property type="match status" value="1"/>
</dbReference>
<feature type="domain" description="RING-type" evidence="14">
    <location>
        <begin position="402"/>
        <end position="432"/>
    </location>
</feature>
<comment type="catalytic activity">
    <reaction evidence="8">
        <text>aldehydo-N-acetyl-D-mannosamine 6-phosphate + phosphoenolpyruvate + H2O = N-acetylneuraminate 9-phosphate + phosphate</text>
        <dbReference type="Rhea" id="RHEA:80835"/>
        <dbReference type="ChEBI" id="CHEBI:15377"/>
        <dbReference type="ChEBI" id="CHEBI:43474"/>
        <dbReference type="ChEBI" id="CHEBI:58557"/>
        <dbReference type="ChEBI" id="CHEBI:58702"/>
        <dbReference type="ChEBI" id="CHEBI:231734"/>
        <dbReference type="EC" id="2.5.1.57"/>
    </reaction>
    <physiologicalReaction direction="left-to-right" evidence="8">
        <dbReference type="Rhea" id="RHEA:80836"/>
    </physiologicalReaction>
</comment>
<evidence type="ECO:0000256" key="2">
    <source>
        <dbReference type="ARBA" id="ARBA00022679"/>
    </source>
</evidence>
<dbReference type="PANTHER" id="PTHR46171:SF1">
    <property type="entry name" value="E3 UBIQUITIN-PROTEIN LIGASE RNF38"/>
    <property type="match status" value="1"/>
</dbReference>
<dbReference type="PROSITE" id="PS50844">
    <property type="entry name" value="AFP_LIKE"/>
    <property type="match status" value="1"/>
</dbReference>
<evidence type="ECO:0000256" key="13">
    <source>
        <dbReference type="SAM" id="MobiDB-lite"/>
    </source>
</evidence>
<dbReference type="EC" id="2.5.1.57" evidence="9"/>
<evidence type="ECO:0000256" key="3">
    <source>
        <dbReference type="ARBA" id="ARBA00022723"/>
    </source>
</evidence>
<protein>
    <recommendedName>
        <fullName evidence="10">N-acetylneuraminate-9-phosphate synthase</fullName>
        <ecNumber evidence="9">2.5.1.57</ecNumber>
    </recommendedName>
    <alternativeName>
        <fullName evidence="11">Sialic acid synthase</fullName>
    </alternativeName>
</protein>
<evidence type="ECO:0000256" key="5">
    <source>
        <dbReference type="ARBA" id="ARBA00022833"/>
    </source>
</evidence>
<comment type="function">
    <text evidence="7">Contributes to protect fish blood from freezing at subzero sea water temperatures. Lowers the blood freezing point. Binds to nascent ice crystals and prevents further growth.</text>
</comment>
<dbReference type="AlphaFoldDB" id="A0A8X7XEW5"/>
<dbReference type="SUPFAM" id="SSF51569">
    <property type="entry name" value="Aldolase"/>
    <property type="match status" value="1"/>
</dbReference>
<dbReference type="PRINTS" id="PR00357">
    <property type="entry name" value="ANTIFREEZIII"/>
</dbReference>
<evidence type="ECO:0000256" key="1">
    <source>
        <dbReference type="ARBA" id="ARBA00007445"/>
    </source>
</evidence>
<evidence type="ECO:0000259" key="14">
    <source>
        <dbReference type="PROSITE" id="PS50089"/>
    </source>
</evidence>
<dbReference type="Gene3D" id="3.90.1210.10">
    <property type="entry name" value="Antifreeze-like/N-acetylneuraminic acid synthase C-terminal domain"/>
    <property type="match status" value="1"/>
</dbReference>
<reference evidence="16 17" key="1">
    <citation type="journal article" date="2021" name="Cell">
        <title>Tracing the genetic footprints of vertebrate landing in non-teleost ray-finned fishes.</title>
        <authorList>
            <person name="Bi X."/>
            <person name="Wang K."/>
            <person name="Yang L."/>
            <person name="Pan H."/>
            <person name="Jiang H."/>
            <person name="Wei Q."/>
            <person name="Fang M."/>
            <person name="Yu H."/>
            <person name="Zhu C."/>
            <person name="Cai Y."/>
            <person name="He Y."/>
            <person name="Gan X."/>
            <person name="Zeng H."/>
            <person name="Yu D."/>
            <person name="Zhu Y."/>
            <person name="Jiang H."/>
            <person name="Qiu Q."/>
            <person name="Yang H."/>
            <person name="Zhang Y.E."/>
            <person name="Wang W."/>
            <person name="Zhu M."/>
            <person name="He S."/>
            <person name="Zhang G."/>
        </authorList>
    </citation>
    <scope>NUCLEOTIDE SEQUENCE [LARGE SCALE GENOMIC DNA]</scope>
    <source>
        <strain evidence="16">Bchr_013</strain>
    </source>
</reference>
<name>A0A8X7XEW5_POLSE</name>
<dbReference type="InterPro" id="IPR006190">
    <property type="entry name" value="SAF_AFP_Neu5Ac"/>
</dbReference>
<feature type="region of interest" description="Disordered" evidence="13">
    <location>
        <begin position="1"/>
        <end position="94"/>
    </location>
</feature>
<keyword evidence="6" id="KW-0047">Antifreeze protein</keyword>
<dbReference type="GO" id="GO:1901137">
    <property type="term" value="P:carbohydrate derivative biosynthetic process"/>
    <property type="evidence" value="ECO:0007669"/>
    <property type="project" value="UniProtKB-ARBA"/>
</dbReference>
<feature type="compositionally biased region" description="Polar residues" evidence="13">
    <location>
        <begin position="42"/>
        <end position="52"/>
    </location>
</feature>
<sequence>MQSEDSPSPKRQRLSHTLFEYTTASPNPSPPIRPWEMAASRQPPSVQLTQHHLSGEPCSMPGRNRRSPPARRQRGRRDRVIRHNSSSQDENYHHLSYGQQPNIEEPRAFHPPNVSQRLLHTTAHPSQQNTVMVDIHEQIHQGTVPVSYTVTTVAPHGIPLCTGQHIPACNTQQVPGCSVVFSGQHYPVCSVPPPMLQACSVQHLPVPYAFPPIISGDPFLIHPPHLPHHPPHLPPAGQFVPFQTQQSRSPLQRIENEVELLGDHLSVGPGFTYPPSAHHATLPPSAPLQFLSHEPLHQELFGVFSIESVTKELWRFKVWDEKHKELNPVLNSMLPVQPTVGPAFSLELADVDDGEVENYEALLNLAERLGEAKPRGLMKADIEQLPSYRFNPNNHQSEQTLCVVCMCDFESRQLLRVLPCNHEFHAKCVDKWLKVYDLGISDHKVVSMELPFFSPRTKPKRQIHFRNLKNINVDALALDLKLLSTDLTSSSSVADLVDLYNHDAMPLTFELCPGRMVGGDHPCFIIAEIGQNHQGDIEIAKKMIRMAKECGADCAKLQKSELACRFNKEALLRPYTSEHSWGATYGDHKQHLEFSHEQYQELQKYAKEIGIFFTASGMDEMAVEFLHELNVPFFKVASADSNNLPYLEKTAKKGRPMVISSGMQSMDTMRRVYKTVKAHNSRFCFLQCTSAYPLKPEEVNLRVILEFQKEFPDIPIGYSGHETGIFITVAAVAMGAKVVERHVTLDKCWKGSDHKASLEPKELAELVKAIRTVEAAMGSPVKNMLPCEMSCHSKLGKSVVAKGPIPKGSTLTLDMLTVKVAEPKGIPPEEIFSLVDKKVKRDIEEDATLMKEALENYGK</sequence>
<dbReference type="GO" id="GO:0008270">
    <property type="term" value="F:zinc ion binding"/>
    <property type="evidence" value="ECO:0007669"/>
    <property type="project" value="UniProtKB-KW"/>
</dbReference>
<dbReference type="InterPro" id="IPR036732">
    <property type="entry name" value="AFP_Neu5c_C_sf"/>
</dbReference>
<dbReference type="InterPro" id="IPR013785">
    <property type="entry name" value="Aldolase_TIM"/>
</dbReference>
<dbReference type="Pfam" id="PF03102">
    <property type="entry name" value="NeuB"/>
    <property type="match status" value="1"/>
</dbReference>
<dbReference type="GO" id="GO:0047444">
    <property type="term" value="F:N-acylneuraminate-9-phosphate synthase activity"/>
    <property type="evidence" value="ECO:0007669"/>
    <property type="project" value="UniProtKB-EC"/>
</dbReference>
<feature type="non-terminal residue" evidence="16">
    <location>
        <position position="1"/>
    </location>
</feature>
<evidence type="ECO:0000313" key="16">
    <source>
        <dbReference type="EMBL" id="KAG2466928.1"/>
    </source>
</evidence>
<keyword evidence="3" id="KW-0479">Metal-binding</keyword>
<feature type="non-terminal residue" evidence="16">
    <location>
        <position position="859"/>
    </location>
</feature>
<evidence type="ECO:0000256" key="6">
    <source>
        <dbReference type="ARBA" id="ARBA00023076"/>
    </source>
</evidence>
<dbReference type="GO" id="GO:0016874">
    <property type="term" value="F:ligase activity"/>
    <property type="evidence" value="ECO:0007669"/>
    <property type="project" value="UniProtKB-KW"/>
</dbReference>
<evidence type="ECO:0000313" key="17">
    <source>
        <dbReference type="Proteomes" id="UP000886611"/>
    </source>
</evidence>
<comment type="similarity">
    <text evidence="1">Belongs to the type-III AFP family.</text>
</comment>
<evidence type="ECO:0000256" key="12">
    <source>
        <dbReference type="PROSITE-ProRule" id="PRU00175"/>
    </source>
</evidence>
<evidence type="ECO:0000256" key="7">
    <source>
        <dbReference type="ARBA" id="ARBA00024935"/>
    </source>
</evidence>
<dbReference type="FunFam" id="3.30.40.10:FF:000024">
    <property type="entry name" value="RING finger protein 44 isoform X1"/>
    <property type="match status" value="1"/>
</dbReference>
<keyword evidence="17" id="KW-1185">Reference proteome</keyword>
<comment type="caution">
    <text evidence="16">The sequence shown here is derived from an EMBL/GenBank/DDBJ whole genome shotgun (WGS) entry which is preliminary data.</text>
</comment>
<dbReference type="SUPFAM" id="SSF51269">
    <property type="entry name" value="AFP III-like domain"/>
    <property type="match status" value="1"/>
</dbReference>
<keyword evidence="2" id="KW-0808">Transferase</keyword>
<dbReference type="CDD" id="cd11615">
    <property type="entry name" value="SAF_NeuB_like"/>
    <property type="match status" value="1"/>
</dbReference>
<dbReference type="InterPro" id="IPR057736">
    <property type="entry name" value="SAF_PseI/NeuA/NeuB"/>
</dbReference>
<dbReference type="Proteomes" id="UP000886611">
    <property type="component" value="Unassembled WGS sequence"/>
</dbReference>
<dbReference type="InterPro" id="IPR001841">
    <property type="entry name" value="Znf_RING"/>
</dbReference>
<dbReference type="InterPro" id="IPR013083">
    <property type="entry name" value="Znf_RING/FYVE/PHD"/>
</dbReference>
<dbReference type="InterPro" id="IPR006013">
    <property type="entry name" value="Antifreeze_III"/>
</dbReference>
<dbReference type="EMBL" id="JAATIS010001241">
    <property type="protein sequence ID" value="KAG2466928.1"/>
    <property type="molecule type" value="Genomic_DNA"/>
</dbReference>
<dbReference type="InterPro" id="IPR013132">
    <property type="entry name" value="PseI/NeuA/B-like_N"/>
</dbReference>
<proteinExistence type="inferred from homology"/>
<evidence type="ECO:0000256" key="11">
    <source>
        <dbReference type="ARBA" id="ARBA00083845"/>
    </source>
</evidence>
<dbReference type="SMART" id="SM00858">
    <property type="entry name" value="SAF"/>
    <property type="match status" value="1"/>
</dbReference>
<dbReference type="Pfam" id="PF08666">
    <property type="entry name" value="SAF"/>
    <property type="match status" value="1"/>
</dbReference>
<evidence type="ECO:0000256" key="8">
    <source>
        <dbReference type="ARBA" id="ARBA00050599"/>
    </source>
</evidence>
<dbReference type="Gene3D" id="3.30.40.10">
    <property type="entry name" value="Zinc/RING finger domain, C3HC4 (zinc finger)"/>
    <property type="match status" value="1"/>
</dbReference>
<evidence type="ECO:0000256" key="9">
    <source>
        <dbReference type="ARBA" id="ARBA00066534"/>
    </source>
</evidence>
<dbReference type="PROSITE" id="PS50089">
    <property type="entry name" value="ZF_RING_2"/>
    <property type="match status" value="1"/>
</dbReference>
<accession>A0A8X7XEW5</accession>
<organism evidence="16 17">
    <name type="scientific">Polypterus senegalus</name>
    <name type="common">Senegal bichir</name>
    <dbReference type="NCBI Taxonomy" id="55291"/>
    <lineage>
        <taxon>Eukaryota</taxon>
        <taxon>Metazoa</taxon>
        <taxon>Chordata</taxon>
        <taxon>Craniata</taxon>
        <taxon>Vertebrata</taxon>
        <taxon>Euteleostomi</taxon>
        <taxon>Actinopterygii</taxon>
        <taxon>Polypteriformes</taxon>
        <taxon>Polypteridae</taxon>
        <taxon>Polypterus</taxon>
    </lineage>
</organism>
<dbReference type="Pfam" id="PF17123">
    <property type="entry name" value="zf-RING_11"/>
    <property type="match status" value="1"/>
</dbReference>
<dbReference type="GO" id="GO:0061630">
    <property type="term" value="F:ubiquitin protein ligase activity"/>
    <property type="evidence" value="ECO:0007669"/>
    <property type="project" value="TreeGrafter"/>
</dbReference>
<dbReference type="Gene3D" id="3.20.20.70">
    <property type="entry name" value="Aldolase class I"/>
    <property type="match status" value="1"/>
</dbReference>
<evidence type="ECO:0000256" key="4">
    <source>
        <dbReference type="ARBA" id="ARBA00022771"/>
    </source>
</evidence>
<keyword evidence="4 12" id="KW-0863">Zinc-finger</keyword>
<dbReference type="GO" id="GO:0016567">
    <property type="term" value="P:protein ubiquitination"/>
    <property type="evidence" value="ECO:0007669"/>
    <property type="project" value="TreeGrafter"/>
</dbReference>
<dbReference type="GO" id="GO:0006054">
    <property type="term" value="P:N-acetylneuraminate metabolic process"/>
    <property type="evidence" value="ECO:0007669"/>
    <property type="project" value="UniProtKB-ARBA"/>
</dbReference>
<feature type="compositionally biased region" description="Basic residues" evidence="13">
    <location>
        <begin position="63"/>
        <end position="82"/>
    </location>
</feature>
<dbReference type="PANTHER" id="PTHR46171">
    <property type="entry name" value="GH10160P"/>
    <property type="match status" value="1"/>
</dbReference>